<evidence type="ECO:0000313" key="1">
    <source>
        <dbReference type="EMBL" id="ENN70859.1"/>
    </source>
</evidence>
<dbReference type="HOGENOM" id="CLU_2981199_0_0_1"/>
<proteinExistence type="predicted"/>
<accession>N6ST36</accession>
<name>N6ST36_DENPD</name>
<dbReference type="EMBL" id="KB741281">
    <property type="protein sequence ID" value="ENN70859.1"/>
    <property type="molecule type" value="Genomic_DNA"/>
</dbReference>
<feature type="non-terminal residue" evidence="1">
    <location>
        <position position="1"/>
    </location>
</feature>
<sequence length="58" mass="6380">MFAGVCFISNRDIVMSHHGSSTLFDGDISMLWGPGEVYFCVLSVDWEGTSACALSYIR</sequence>
<organism evidence="1">
    <name type="scientific">Dendroctonus ponderosae</name>
    <name type="common">Mountain pine beetle</name>
    <dbReference type="NCBI Taxonomy" id="77166"/>
    <lineage>
        <taxon>Eukaryota</taxon>
        <taxon>Metazoa</taxon>
        <taxon>Ecdysozoa</taxon>
        <taxon>Arthropoda</taxon>
        <taxon>Hexapoda</taxon>
        <taxon>Insecta</taxon>
        <taxon>Pterygota</taxon>
        <taxon>Neoptera</taxon>
        <taxon>Endopterygota</taxon>
        <taxon>Coleoptera</taxon>
        <taxon>Polyphaga</taxon>
        <taxon>Cucujiformia</taxon>
        <taxon>Curculionidae</taxon>
        <taxon>Scolytinae</taxon>
        <taxon>Dendroctonus</taxon>
    </lineage>
</organism>
<gene>
    <name evidence="1" type="ORF">YQE_12437</name>
</gene>
<protein>
    <submittedName>
        <fullName evidence="1">Uncharacterized protein</fullName>
    </submittedName>
</protein>
<dbReference type="AlphaFoldDB" id="N6ST36"/>
<reference evidence="1" key="1">
    <citation type="journal article" date="2013" name="Genome Biol.">
        <title>Draft genome of the mountain pine beetle, Dendroctonus ponderosae Hopkins, a major forest pest.</title>
        <authorList>
            <person name="Keeling C.I."/>
            <person name="Yuen M.M."/>
            <person name="Liao N.Y."/>
            <person name="Docking T.R."/>
            <person name="Chan S.K."/>
            <person name="Taylor G.A."/>
            <person name="Palmquist D.L."/>
            <person name="Jackman S.D."/>
            <person name="Nguyen A."/>
            <person name="Li M."/>
            <person name="Henderson H."/>
            <person name="Janes J.K."/>
            <person name="Zhao Y."/>
            <person name="Pandoh P."/>
            <person name="Moore R."/>
            <person name="Sperling F.A."/>
            <person name="Huber D.P."/>
            <person name="Birol I."/>
            <person name="Jones S.J."/>
            <person name="Bohlmann J."/>
        </authorList>
    </citation>
    <scope>NUCLEOTIDE SEQUENCE</scope>
</reference>